<dbReference type="InterPro" id="IPR013815">
    <property type="entry name" value="ATP_grasp_subdomain_1"/>
</dbReference>
<evidence type="ECO:0000259" key="5">
    <source>
        <dbReference type="PROSITE" id="PS50975"/>
    </source>
</evidence>
<dbReference type="EMBL" id="AP023359">
    <property type="protein sequence ID" value="BCJ67279.1"/>
    <property type="molecule type" value="Genomic_DNA"/>
</dbReference>
<dbReference type="SUPFAM" id="SSF52210">
    <property type="entry name" value="Succinyl-CoA synthetase domains"/>
    <property type="match status" value="2"/>
</dbReference>
<keyword evidence="1" id="KW-0436">Ligase</keyword>
<sequence>MTLTAFLNPRSIAVVGASQKADSVGGRIMGQLTTSFDGPIYPINPNYDTVRGLPAFPTVGAVGKPVDLVLAAASSKLIPAILREGTESGAQGAVVYSSGFAEVGGAGEALQAELDRLVAETGLRLLGPNCLGFANFRRGLTATFTRVPFDVRDGNIAVLAQSGSMGIGTASLLRADGAGVGFWAATGNELDVSTGELAMELLASEEDVPDVIAMVVEGVNNAETVMAAGRQAARAGKQVVLLKLGRTERGRQAAISHTAALAGSYASFAAACEQNGIVMVDTIRELVDVSRGFAAGRRPRGNRVAIISSSGGNGALMADATEPAGLALPEPSAELRARLAEVLPSFGSAGNPIDITGNLVNDLRPVAAVLEEIGSSDEFDIVAYGTVARTLPETHREILLRAARDTDKPFLALAHQPDVLTRMAERGLTCFADPASLIGVAGKLVQAREAGAFLDLTDAPSAGGATVTATTGTLSESESKALLVRYGVPVPTETVVNEEDAAVRAVEDLPGPAVLKIDAAWLPHKSDVGGVIVGVRGREATAAAFVRLVQVARQHRPTPDAAYRILVAEQVPAGIELMLGLTRDRVHGAVVTLAAGGVAAEIIAESQVSVVPFNRSRAQAMVDRLWSGRLVTHHRGLTAAARESLVDVLMGVQRLALAEPAVAEAEVNPLIATPDRVVAVDGLVVLDGGEG</sequence>
<dbReference type="SUPFAM" id="SSF51735">
    <property type="entry name" value="NAD(P)-binding Rossmann-fold domains"/>
    <property type="match status" value="1"/>
</dbReference>
<dbReference type="Pfam" id="PF13549">
    <property type="entry name" value="ATP-grasp_5"/>
    <property type="match status" value="1"/>
</dbReference>
<accession>A0A810N515</accession>
<dbReference type="Gene3D" id="3.30.470.20">
    <property type="entry name" value="ATP-grasp fold, B domain"/>
    <property type="match status" value="1"/>
</dbReference>
<dbReference type="InterPro" id="IPR003781">
    <property type="entry name" value="CoA-bd"/>
</dbReference>
<dbReference type="Pfam" id="PF13380">
    <property type="entry name" value="CoA_binding_2"/>
    <property type="match status" value="1"/>
</dbReference>
<dbReference type="InterPro" id="IPR051538">
    <property type="entry name" value="Acyl-CoA_Synth/Transferase"/>
</dbReference>
<dbReference type="InterPro" id="IPR032875">
    <property type="entry name" value="Succ_CoA_lig_flav_dom"/>
</dbReference>
<dbReference type="GO" id="GO:0005524">
    <property type="term" value="F:ATP binding"/>
    <property type="evidence" value="ECO:0007669"/>
    <property type="project" value="UniProtKB-UniRule"/>
</dbReference>
<dbReference type="Gene3D" id="3.40.50.720">
    <property type="entry name" value="NAD(P)-binding Rossmann-like Domain"/>
    <property type="match status" value="1"/>
</dbReference>
<dbReference type="SUPFAM" id="SSF56059">
    <property type="entry name" value="Glutathione synthetase ATP-binding domain-like"/>
    <property type="match status" value="1"/>
</dbReference>
<dbReference type="Pfam" id="PF13607">
    <property type="entry name" value="Succ_CoA_lig"/>
    <property type="match status" value="1"/>
</dbReference>
<dbReference type="Pfam" id="PF19045">
    <property type="entry name" value="Ligase_CoA_2"/>
    <property type="match status" value="1"/>
</dbReference>
<dbReference type="PROSITE" id="PS50975">
    <property type="entry name" value="ATP_GRASP"/>
    <property type="match status" value="1"/>
</dbReference>
<dbReference type="PANTHER" id="PTHR43334:SF1">
    <property type="entry name" value="3-HYDROXYPROPIONATE--COA LIGASE [ADP-FORMING]"/>
    <property type="match status" value="1"/>
</dbReference>
<gene>
    <name evidence="6" type="ORF">Prubr_43000</name>
</gene>
<proteinExistence type="predicted"/>
<evidence type="ECO:0000313" key="7">
    <source>
        <dbReference type="Proteomes" id="UP000680866"/>
    </source>
</evidence>
<evidence type="ECO:0000256" key="3">
    <source>
        <dbReference type="ARBA" id="ARBA00022840"/>
    </source>
</evidence>
<dbReference type="InterPro" id="IPR011761">
    <property type="entry name" value="ATP-grasp"/>
</dbReference>
<protein>
    <submittedName>
        <fullName evidence="6">Pimeloyl-CoA synthetase</fullName>
    </submittedName>
</protein>
<dbReference type="InterPro" id="IPR016102">
    <property type="entry name" value="Succinyl-CoA_synth-like"/>
</dbReference>
<evidence type="ECO:0000256" key="1">
    <source>
        <dbReference type="ARBA" id="ARBA00022598"/>
    </source>
</evidence>
<feature type="domain" description="ATP-grasp" evidence="5">
    <location>
        <begin position="480"/>
        <end position="516"/>
    </location>
</feature>
<reference evidence="6" key="1">
    <citation type="submission" date="2020-08" db="EMBL/GenBank/DDBJ databases">
        <title>Whole genome shotgun sequence of Polymorphospora rubra NBRC 101157.</title>
        <authorList>
            <person name="Komaki H."/>
            <person name="Tamura T."/>
        </authorList>
    </citation>
    <scope>NUCLEOTIDE SEQUENCE</scope>
    <source>
        <strain evidence="6">NBRC 101157</strain>
    </source>
</reference>
<dbReference type="AlphaFoldDB" id="A0A810N515"/>
<dbReference type="GO" id="GO:0043758">
    <property type="term" value="F:acetate-CoA ligase (ADP-forming) activity"/>
    <property type="evidence" value="ECO:0007669"/>
    <property type="project" value="InterPro"/>
</dbReference>
<dbReference type="Proteomes" id="UP000680866">
    <property type="component" value="Chromosome"/>
</dbReference>
<dbReference type="Gene3D" id="3.40.50.261">
    <property type="entry name" value="Succinyl-CoA synthetase domains"/>
    <property type="match status" value="2"/>
</dbReference>
<name>A0A810N515_9ACTN</name>
<dbReference type="PANTHER" id="PTHR43334">
    <property type="entry name" value="ACETATE--COA LIGASE [ADP-FORMING]"/>
    <property type="match status" value="1"/>
</dbReference>
<evidence type="ECO:0000313" key="6">
    <source>
        <dbReference type="EMBL" id="BCJ67279.1"/>
    </source>
</evidence>
<evidence type="ECO:0000256" key="2">
    <source>
        <dbReference type="ARBA" id="ARBA00022741"/>
    </source>
</evidence>
<keyword evidence="3 4" id="KW-0067">ATP-binding</keyword>
<keyword evidence="7" id="KW-1185">Reference proteome</keyword>
<dbReference type="RefSeq" id="WP_212816627.1">
    <property type="nucleotide sequence ID" value="NZ_AP023359.1"/>
</dbReference>
<keyword evidence="2 4" id="KW-0547">Nucleotide-binding</keyword>
<dbReference type="Gene3D" id="3.30.1490.20">
    <property type="entry name" value="ATP-grasp fold, A domain"/>
    <property type="match status" value="1"/>
</dbReference>
<dbReference type="SMART" id="SM00881">
    <property type="entry name" value="CoA_binding"/>
    <property type="match status" value="1"/>
</dbReference>
<dbReference type="KEGG" id="pry:Prubr_43000"/>
<dbReference type="InterPro" id="IPR043938">
    <property type="entry name" value="Ligase_CoA_dom"/>
</dbReference>
<dbReference type="InterPro" id="IPR036291">
    <property type="entry name" value="NAD(P)-bd_dom_sf"/>
</dbReference>
<organism evidence="6 7">
    <name type="scientific">Polymorphospora rubra</name>
    <dbReference type="NCBI Taxonomy" id="338584"/>
    <lineage>
        <taxon>Bacteria</taxon>
        <taxon>Bacillati</taxon>
        <taxon>Actinomycetota</taxon>
        <taxon>Actinomycetes</taxon>
        <taxon>Micromonosporales</taxon>
        <taxon>Micromonosporaceae</taxon>
        <taxon>Polymorphospora</taxon>
    </lineage>
</organism>
<dbReference type="GO" id="GO:0046872">
    <property type="term" value="F:metal ion binding"/>
    <property type="evidence" value="ECO:0007669"/>
    <property type="project" value="InterPro"/>
</dbReference>
<evidence type="ECO:0000256" key="4">
    <source>
        <dbReference type="PROSITE-ProRule" id="PRU00409"/>
    </source>
</evidence>